<dbReference type="RefSeq" id="WP_037296480.1">
    <property type="nucleotide sequence ID" value="NZ_ATAX01000006.1"/>
</dbReference>
<accession>W7V2L4</accession>
<gene>
    <name evidence="1" type="ORF">RF007C_05210</name>
</gene>
<reference evidence="1 2" key="1">
    <citation type="journal article" date="2014" name="PLoS ONE">
        <title>Rumen cellulosomics: divergent fiber-degrading strategies revealed by comparative genome-wide analysis of six ruminococcal strains.</title>
        <authorList>
            <person name="Dassa B."/>
            <person name="Borovok I."/>
            <person name="Ruimy-Israeli V."/>
            <person name="Lamed R."/>
            <person name="Flint H.J."/>
            <person name="Duncan S.H."/>
            <person name="Henrissat B."/>
            <person name="Coutinho P."/>
            <person name="Morrison M."/>
            <person name="Mosoni P."/>
            <person name="Yeoman C.J."/>
            <person name="White B.A."/>
            <person name="Bayer E.A."/>
        </authorList>
    </citation>
    <scope>NUCLEOTIDE SEQUENCE [LARGE SCALE GENOMIC DNA]</scope>
    <source>
        <strain evidence="1 2">007c</strain>
    </source>
</reference>
<dbReference type="EMBL" id="ATAX01000006">
    <property type="protein sequence ID" value="EWM55072.1"/>
    <property type="molecule type" value="Genomic_DNA"/>
</dbReference>
<dbReference type="Proteomes" id="UP000019365">
    <property type="component" value="Unassembled WGS sequence"/>
</dbReference>
<sequence length="59" mass="6472">MKVTDIIKKLPTGSPVVDLLKLATILAATVLADKIDEILKDTTTKNEIPKIIDINQEVE</sequence>
<organism evidence="1 2">
    <name type="scientific">Ruminococcus flavefaciens 007c</name>
    <dbReference type="NCBI Taxonomy" id="1341157"/>
    <lineage>
        <taxon>Bacteria</taxon>
        <taxon>Bacillati</taxon>
        <taxon>Bacillota</taxon>
        <taxon>Clostridia</taxon>
        <taxon>Eubacteriales</taxon>
        <taxon>Oscillospiraceae</taxon>
        <taxon>Ruminococcus</taxon>
    </lineage>
</organism>
<name>W7V2L4_RUMFL</name>
<comment type="caution">
    <text evidence="1">The sequence shown here is derived from an EMBL/GenBank/DDBJ whole genome shotgun (WGS) entry which is preliminary data.</text>
</comment>
<keyword evidence="2" id="KW-1185">Reference proteome</keyword>
<dbReference type="PATRIC" id="fig|1341157.4.peg.181"/>
<proteinExistence type="predicted"/>
<protein>
    <submittedName>
        <fullName evidence="1">Uncharacterized protein</fullName>
    </submittedName>
</protein>
<evidence type="ECO:0000313" key="1">
    <source>
        <dbReference type="EMBL" id="EWM55072.1"/>
    </source>
</evidence>
<dbReference type="AlphaFoldDB" id="W7V2L4"/>
<evidence type="ECO:0000313" key="2">
    <source>
        <dbReference type="Proteomes" id="UP000019365"/>
    </source>
</evidence>